<reference evidence="8" key="1">
    <citation type="submission" date="2021-10" db="EMBL/GenBank/DDBJ databases">
        <title>Tropical sea cucumber genome reveals ecological adaptation and Cuvierian tubules defense mechanism.</title>
        <authorList>
            <person name="Chen T."/>
        </authorList>
    </citation>
    <scope>NUCLEOTIDE SEQUENCE</scope>
    <source>
        <strain evidence="8">Nanhai2018</strain>
        <tissue evidence="8">Muscle</tissue>
    </source>
</reference>
<evidence type="ECO:0000256" key="2">
    <source>
        <dbReference type="ARBA" id="ARBA00022692"/>
    </source>
</evidence>
<dbReference type="PANTHER" id="PTHR22776:SF49">
    <property type="entry name" value="MARVEL DOMAIN-CONTAINING PROTEIN"/>
    <property type="match status" value="1"/>
</dbReference>
<evidence type="ECO:0000256" key="1">
    <source>
        <dbReference type="ARBA" id="ARBA00004141"/>
    </source>
</evidence>
<organism evidence="8 9">
    <name type="scientific">Holothuria leucospilota</name>
    <name type="common">Black long sea cucumber</name>
    <name type="synonym">Mertensiothuria leucospilota</name>
    <dbReference type="NCBI Taxonomy" id="206669"/>
    <lineage>
        <taxon>Eukaryota</taxon>
        <taxon>Metazoa</taxon>
        <taxon>Echinodermata</taxon>
        <taxon>Eleutherozoa</taxon>
        <taxon>Echinozoa</taxon>
        <taxon>Holothuroidea</taxon>
        <taxon>Aspidochirotacea</taxon>
        <taxon>Aspidochirotida</taxon>
        <taxon>Holothuriidae</taxon>
        <taxon>Holothuria</taxon>
    </lineage>
</organism>
<comment type="subcellular location">
    <subcellularLocation>
        <location evidence="1">Membrane</location>
        <topology evidence="1">Multi-pass membrane protein</topology>
    </subcellularLocation>
</comment>
<dbReference type="PROSITE" id="PS51225">
    <property type="entry name" value="MARVEL"/>
    <property type="match status" value="1"/>
</dbReference>
<evidence type="ECO:0000256" key="5">
    <source>
        <dbReference type="PROSITE-ProRule" id="PRU00581"/>
    </source>
</evidence>
<feature type="transmembrane region" description="Helical" evidence="6">
    <location>
        <begin position="100"/>
        <end position="124"/>
    </location>
</feature>
<name>A0A9Q1CCG9_HOLLE</name>
<gene>
    <name evidence="8" type="ORF">HOLleu_13135</name>
</gene>
<dbReference type="GO" id="GO:0016020">
    <property type="term" value="C:membrane"/>
    <property type="evidence" value="ECO:0007669"/>
    <property type="project" value="UniProtKB-SubCell"/>
</dbReference>
<dbReference type="OrthoDB" id="10028364at2759"/>
<dbReference type="EMBL" id="JAIZAY010000005">
    <property type="protein sequence ID" value="KAJ8042144.1"/>
    <property type="molecule type" value="Genomic_DNA"/>
</dbReference>
<accession>A0A9Q1CCG9</accession>
<evidence type="ECO:0000256" key="3">
    <source>
        <dbReference type="ARBA" id="ARBA00022989"/>
    </source>
</evidence>
<proteinExistence type="predicted"/>
<evidence type="ECO:0000313" key="9">
    <source>
        <dbReference type="Proteomes" id="UP001152320"/>
    </source>
</evidence>
<feature type="domain" description="MARVEL" evidence="7">
    <location>
        <begin position="33"/>
        <end position="157"/>
    </location>
</feature>
<protein>
    <submittedName>
        <fullName evidence="8">CKLF-like MARVEL transmembrane domain-containing protein 4</fullName>
    </submittedName>
</protein>
<evidence type="ECO:0000259" key="7">
    <source>
        <dbReference type="PROSITE" id="PS51225"/>
    </source>
</evidence>
<sequence length="173" mass="19140">MAASHMETVAASNYDAPVADNSGKKVCGIDMEYARSIYGMTKLAQVLLSLLAFFLVAFVAAKSPRAILFSIVTFFAFFFATILFLAFATSLHKNVKKINWYVMDLAVSGIGALVLFTFSSLTVASPLKPVVLVSGVVGFLDMIAFIVATFFAFKRYRENKQRLARQPEYQVDY</sequence>
<keyword evidence="9" id="KW-1185">Reference proteome</keyword>
<feature type="transmembrane region" description="Helical" evidence="6">
    <location>
        <begin position="130"/>
        <end position="153"/>
    </location>
</feature>
<comment type="caution">
    <text evidence="8">The sequence shown here is derived from an EMBL/GenBank/DDBJ whole genome shotgun (WGS) entry which is preliminary data.</text>
</comment>
<feature type="transmembrane region" description="Helical" evidence="6">
    <location>
        <begin position="67"/>
        <end position="88"/>
    </location>
</feature>
<feature type="transmembrane region" description="Helical" evidence="6">
    <location>
        <begin position="43"/>
        <end position="61"/>
    </location>
</feature>
<keyword evidence="2 5" id="KW-0812">Transmembrane</keyword>
<dbReference type="InterPro" id="IPR050578">
    <property type="entry name" value="MARVEL-CKLF_proteins"/>
</dbReference>
<keyword evidence="4 5" id="KW-0472">Membrane</keyword>
<dbReference type="Proteomes" id="UP001152320">
    <property type="component" value="Chromosome 5"/>
</dbReference>
<dbReference type="PANTHER" id="PTHR22776">
    <property type="entry name" value="MARVEL-CONTAINING POTENTIAL LIPID RAFT-ASSOCIATED PROTEIN"/>
    <property type="match status" value="1"/>
</dbReference>
<dbReference type="AlphaFoldDB" id="A0A9Q1CCG9"/>
<keyword evidence="3 6" id="KW-1133">Transmembrane helix</keyword>
<evidence type="ECO:0000313" key="8">
    <source>
        <dbReference type="EMBL" id="KAJ8042144.1"/>
    </source>
</evidence>
<evidence type="ECO:0000256" key="6">
    <source>
        <dbReference type="SAM" id="Phobius"/>
    </source>
</evidence>
<evidence type="ECO:0000256" key="4">
    <source>
        <dbReference type="ARBA" id="ARBA00023136"/>
    </source>
</evidence>
<dbReference type="InterPro" id="IPR008253">
    <property type="entry name" value="Marvel"/>
</dbReference>